<dbReference type="Proteomes" id="UP000008181">
    <property type="component" value="Chromosome 2"/>
</dbReference>
<gene>
    <name evidence="2" type="ORF">THITE_109868</name>
</gene>
<dbReference type="HOGENOM" id="CLU_1636588_0_0_1"/>
<protein>
    <submittedName>
        <fullName evidence="2">Uncharacterized protein</fullName>
    </submittedName>
</protein>
<evidence type="ECO:0000256" key="1">
    <source>
        <dbReference type="SAM" id="MobiDB-lite"/>
    </source>
</evidence>
<name>G2R170_THETT</name>
<dbReference type="KEGG" id="ttt:THITE_109868"/>
<accession>G2R170</accession>
<feature type="region of interest" description="Disordered" evidence="1">
    <location>
        <begin position="134"/>
        <end position="162"/>
    </location>
</feature>
<proteinExistence type="predicted"/>
<dbReference type="AlphaFoldDB" id="G2R170"/>
<dbReference type="GeneID" id="11520611"/>
<evidence type="ECO:0000313" key="3">
    <source>
        <dbReference type="Proteomes" id="UP000008181"/>
    </source>
</evidence>
<organism evidence="2 3">
    <name type="scientific">Thermothielavioides terrestris (strain ATCC 38088 / NRRL 8126)</name>
    <name type="common">Thielavia terrestris</name>
    <dbReference type="NCBI Taxonomy" id="578455"/>
    <lineage>
        <taxon>Eukaryota</taxon>
        <taxon>Fungi</taxon>
        <taxon>Dikarya</taxon>
        <taxon>Ascomycota</taxon>
        <taxon>Pezizomycotina</taxon>
        <taxon>Sordariomycetes</taxon>
        <taxon>Sordariomycetidae</taxon>
        <taxon>Sordariales</taxon>
        <taxon>Chaetomiaceae</taxon>
        <taxon>Thermothielavioides</taxon>
        <taxon>Thermothielavioides terrestris</taxon>
    </lineage>
</organism>
<dbReference type="EMBL" id="CP003010">
    <property type="protein sequence ID" value="AEO67360.1"/>
    <property type="molecule type" value="Genomic_DNA"/>
</dbReference>
<keyword evidence="3" id="KW-1185">Reference proteome</keyword>
<evidence type="ECO:0000313" key="2">
    <source>
        <dbReference type="EMBL" id="AEO67360.1"/>
    </source>
</evidence>
<reference evidence="2 3" key="1">
    <citation type="journal article" date="2011" name="Nat. Biotechnol.">
        <title>Comparative genomic analysis of the thermophilic biomass-degrading fungi Myceliophthora thermophila and Thielavia terrestris.</title>
        <authorList>
            <person name="Berka R.M."/>
            <person name="Grigoriev I.V."/>
            <person name="Otillar R."/>
            <person name="Salamov A."/>
            <person name="Grimwood J."/>
            <person name="Reid I."/>
            <person name="Ishmael N."/>
            <person name="John T."/>
            <person name="Darmond C."/>
            <person name="Moisan M.-C."/>
            <person name="Henrissat B."/>
            <person name="Coutinho P.M."/>
            <person name="Lombard V."/>
            <person name="Natvig D.O."/>
            <person name="Lindquist E."/>
            <person name="Schmutz J."/>
            <person name="Lucas S."/>
            <person name="Harris P."/>
            <person name="Powlowski J."/>
            <person name="Bellemare A."/>
            <person name="Taylor D."/>
            <person name="Butler G."/>
            <person name="de Vries R.P."/>
            <person name="Allijn I.E."/>
            <person name="van den Brink J."/>
            <person name="Ushinsky S."/>
            <person name="Storms R."/>
            <person name="Powell A.J."/>
            <person name="Paulsen I.T."/>
            <person name="Elbourne L.D.H."/>
            <person name="Baker S.E."/>
            <person name="Magnuson J."/>
            <person name="LaBoissiere S."/>
            <person name="Clutterbuck A.J."/>
            <person name="Martinez D."/>
            <person name="Wogulis M."/>
            <person name="de Leon A.L."/>
            <person name="Rey M.W."/>
            <person name="Tsang A."/>
        </authorList>
    </citation>
    <scope>NUCLEOTIDE SEQUENCE [LARGE SCALE GENOMIC DNA]</scope>
    <source>
        <strain evidence="3">ATCC 38088 / NRRL 8126</strain>
    </source>
</reference>
<sequence>MPTLVTADAMAADTPQKPRASWRMRLRLETAASPSVWAALPSAAVSALVPAEYTAEPGTLQLPRRSSPAWFPEDDGERLCVVKRGRWTGNNRARSLQQKHVSGRRPMAWAAFLQPRRGGWLVLGAANGRLRHVDSRGSEAVGPGERTPSLALRPSPSCPSGE</sequence>
<dbReference type="RefSeq" id="XP_003653696.1">
    <property type="nucleotide sequence ID" value="XM_003653648.1"/>
</dbReference>